<dbReference type="Proteomes" id="UP000472263">
    <property type="component" value="Chromosome 7"/>
</dbReference>
<dbReference type="InterPro" id="IPR039995">
    <property type="entry name" value="PEX39"/>
</dbReference>
<dbReference type="InterPro" id="IPR040554">
    <property type="entry name" value="KPWE_PEX14_dom"/>
</dbReference>
<evidence type="ECO:0000313" key="3">
    <source>
        <dbReference type="Ensembl" id="ENSMMDP00005011148.1"/>
    </source>
</evidence>
<organism evidence="3 4">
    <name type="scientific">Myripristis murdjan</name>
    <name type="common">pinecone soldierfish</name>
    <dbReference type="NCBI Taxonomy" id="586833"/>
    <lineage>
        <taxon>Eukaryota</taxon>
        <taxon>Metazoa</taxon>
        <taxon>Chordata</taxon>
        <taxon>Craniata</taxon>
        <taxon>Vertebrata</taxon>
        <taxon>Euteleostomi</taxon>
        <taxon>Actinopterygii</taxon>
        <taxon>Neopterygii</taxon>
        <taxon>Teleostei</taxon>
        <taxon>Neoteleostei</taxon>
        <taxon>Acanthomorphata</taxon>
        <taxon>Holocentriformes</taxon>
        <taxon>Holocentridae</taxon>
        <taxon>Myripristis</taxon>
    </lineage>
</organism>
<reference evidence="3" key="2">
    <citation type="submission" date="2025-08" db="UniProtKB">
        <authorList>
            <consortium name="Ensembl"/>
        </authorList>
    </citation>
    <scope>IDENTIFICATION</scope>
</reference>
<reference evidence="3" key="1">
    <citation type="submission" date="2019-06" db="EMBL/GenBank/DDBJ databases">
        <authorList>
            <consortium name="Wellcome Sanger Institute Data Sharing"/>
        </authorList>
    </citation>
    <scope>NUCLEOTIDE SEQUENCE [LARGE SCALE GENOMIC DNA]</scope>
</reference>
<dbReference type="PANTHER" id="PTHR40657">
    <property type="entry name" value="HYPOTHETICAL PROTEIN LOC681367"/>
    <property type="match status" value="1"/>
</dbReference>
<name>A0A667XAX0_9TELE</name>
<evidence type="ECO:0000259" key="2">
    <source>
        <dbReference type="Pfam" id="PF17733"/>
    </source>
</evidence>
<accession>A0A667XAX0</accession>
<sequence length="127" mass="13818">VCKMFDAQCGIYPASSLMIYTAAPQLSFEEVMRLVQAGEEVPGVTKLDIQPSNQDPTPSQMERRPKPWETSVSHSVPAETLKGGGACTTPLKCLPFSQFLIIITAVICQEKETSTHDFCNASVAPEN</sequence>
<dbReference type="Ensembl" id="ENSMMDT00005011487.1">
    <property type="protein sequence ID" value="ENSMMDP00005011148.1"/>
    <property type="gene ID" value="ENSMMDG00005006022.1"/>
</dbReference>
<feature type="compositionally biased region" description="Polar residues" evidence="1">
    <location>
        <begin position="50"/>
        <end position="60"/>
    </location>
</feature>
<evidence type="ECO:0000313" key="4">
    <source>
        <dbReference type="Proteomes" id="UP000472263"/>
    </source>
</evidence>
<dbReference type="PANTHER" id="PTHR40657:SF1">
    <property type="entry name" value="RIKEN CDNA 2310039H08 GENE"/>
    <property type="match status" value="1"/>
</dbReference>
<feature type="domain" description="Peroxisomal membrane protein PEX14-like KPWE" evidence="2">
    <location>
        <begin position="25"/>
        <end position="70"/>
    </location>
</feature>
<protein>
    <recommendedName>
        <fullName evidence="2">Peroxisomal membrane protein PEX14-like KPWE domain-containing protein</fullName>
    </recommendedName>
</protein>
<proteinExistence type="predicted"/>
<reference evidence="3" key="3">
    <citation type="submission" date="2025-09" db="UniProtKB">
        <authorList>
            <consortium name="Ensembl"/>
        </authorList>
    </citation>
    <scope>IDENTIFICATION</scope>
</reference>
<dbReference type="GeneTree" id="ENSGT01000000216834"/>
<dbReference type="AlphaFoldDB" id="A0A667XAX0"/>
<dbReference type="Pfam" id="PF17733">
    <property type="entry name" value="KPWE_dom"/>
    <property type="match status" value="1"/>
</dbReference>
<dbReference type="InParanoid" id="A0A667XAX0"/>
<feature type="region of interest" description="Disordered" evidence="1">
    <location>
        <begin position="46"/>
        <end position="75"/>
    </location>
</feature>
<evidence type="ECO:0000256" key="1">
    <source>
        <dbReference type="SAM" id="MobiDB-lite"/>
    </source>
</evidence>
<keyword evidence="4" id="KW-1185">Reference proteome</keyword>